<evidence type="ECO:0000313" key="1">
    <source>
        <dbReference type="EMBL" id="KAH3872831.1"/>
    </source>
</evidence>
<gene>
    <name evidence="1" type="ORF">DPMN_036054</name>
</gene>
<accession>A0A9D4MCZ3</accession>
<dbReference type="EMBL" id="JAIWYP010000002">
    <property type="protein sequence ID" value="KAH3872831.1"/>
    <property type="molecule type" value="Genomic_DNA"/>
</dbReference>
<evidence type="ECO:0000313" key="2">
    <source>
        <dbReference type="Proteomes" id="UP000828390"/>
    </source>
</evidence>
<proteinExistence type="predicted"/>
<comment type="caution">
    <text evidence="1">The sequence shown here is derived from an EMBL/GenBank/DDBJ whole genome shotgun (WGS) entry which is preliminary data.</text>
</comment>
<keyword evidence="2" id="KW-1185">Reference proteome</keyword>
<organism evidence="1 2">
    <name type="scientific">Dreissena polymorpha</name>
    <name type="common">Zebra mussel</name>
    <name type="synonym">Mytilus polymorpha</name>
    <dbReference type="NCBI Taxonomy" id="45954"/>
    <lineage>
        <taxon>Eukaryota</taxon>
        <taxon>Metazoa</taxon>
        <taxon>Spiralia</taxon>
        <taxon>Lophotrochozoa</taxon>
        <taxon>Mollusca</taxon>
        <taxon>Bivalvia</taxon>
        <taxon>Autobranchia</taxon>
        <taxon>Heteroconchia</taxon>
        <taxon>Euheterodonta</taxon>
        <taxon>Imparidentia</taxon>
        <taxon>Neoheterodontei</taxon>
        <taxon>Myida</taxon>
        <taxon>Dreissenoidea</taxon>
        <taxon>Dreissenidae</taxon>
        <taxon>Dreissena</taxon>
    </lineage>
</organism>
<sequence length="52" mass="6032">MDVEELRNSLNHLCAGRSEPEIGHPAGVGDRQLKDCRRNCYWNQCIKPKYET</sequence>
<protein>
    <submittedName>
        <fullName evidence="1">Uncharacterized protein</fullName>
    </submittedName>
</protein>
<dbReference type="AlphaFoldDB" id="A0A9D4MCZ3"/>
<name>A0A9D4MCZ3_DREPO</name>
<reference evidence="1" key="1">
    <citation type="journal article" date="2019" name="bioRxiv">
        <title>The Genome of the Zebra Mussel, Dreissena polymorpha: A Resource for Invasive Species Research.</title>
        <authorList>
            <person name="McCartney M.A."/>
            <person name="Auch B."/>
            <person name="Kono T."/>
            <person name="Mallez S."/>
            <person name="Zhang Y."/>
            <person name="Obille A."/>
            <person name="Becker A."/>
            <person name="Abrahante J.E."/>
            <person name="Garbe J."/>
            <person name="Badalamenti J.P."/>
            <person name="Herman A."/>
            <person name="Mangelson H."/>
            <person name="Liachko I."/>
            <person name="Sullivan S."/>
            <person name="Sone E.D."/>
            <person name="Koren S."/>
            <person name="Silverstein K.A.T."/>
            <person name="Beckman K.B."/>
            <person name="Gohl D.M."/>
        </authorList>
    </citation>
    <scope>NUCLEOTIDE SEQUENCE</scope>
    <source>
        <strain evidence="1">Duluth1</strain>
        <tissue evidence="1">Whole animal</tissue>
    </source>
</reference>
<reference evidence="1" key="2">
    <citation type="submission" date="2020-11" db="EMBL/GenBank/DDBJ databases">
        <authorList>
            <person name="McCartney M.A."/>
            <person name="Auch B."/>
            <person name="Kono T."/>
            <person name="Mallez S."/>
            <person name="Becker A."/>
            <person name="Gohl D.M."/>
            <person name="Silverstein K.A.T."/>
            <person name="Koren S."/>
            <person name="Bechman K.B."/>
            <person name="Herman A."/>
            <person name="Abrahante J.E."/>
            <person name="Garbe J."/>
        </authorList>
    </citation>
    <scope>NUCLEOTIDE SEQUENCE</scope>
    <source>
        <strain evidence="1">Duluth1</strain>
        <tissue evidence="1">Whole animal</tissue>
    </source>
</reference>
<dbReference type="Proteomes" id="UP000828390">
    <property type="component" value="Unassembled WGS sequence"/>
</dbReference>